<accession>A0A382B8Z0</accession>
<dbReference type="Pfam" id="PF07661">
    <property type="entry name" value="MORN_2"/>
    <property type="match status" value="2"/>
</dbReference>
<dbReference type="AlphaFoldDB" id="A0A382B8Z0"/>
<reference evidence="1" key="1">
    <citation type="submission" date="2018-05" db="EMBL/GenBank/DDBJ databases">
        <authorList>
            <person name="Lanie J.A."/>
            <person name="Ng W.-L."/>
            <person name="Kazmierczak K.M."/>
            <person name="Andrzejewski T.M."/>
            <person name="Davidsen T.M."/>
            <person name="Wayne K.J."/>
            <person name="Tettelin H."/>
            <person name="Glass J.I."/>
            <person name="Rusch D."/>
            <person name="Podicherti R."/>
            <person name="Tsui H.-C.T."/>
            <person name="Winkler M.E."/>
        </authorList>
    </citation>
    <scope>NUCLEOTIDE SEQUENCE</scope>
</reference>
<evidence type="ECO:0000313" key="1">
    <source>
        <dbReference type="EMBL" id="SVB09762.1"/>
    </source>
</evidence>
<dbReference type="InterPro" id="IPR011652">
    <property type="entry name" value="MORN_2"/>
</dbReference>
<sequence>MFRRTILLLLFSLSTAIAALKVPATDLVFRDRLWFYRQSDVPFTGVAFSISKETGNIIQQTNYIDGLAWGKYYEWWPDGAKKVNGTYRYGLMFGRWKFFFENGKILCAGSYMSGKGHKPTKGIDEIPQDGISGLWTYWDKEGRKVEEGYYTKNGIEKGNWAFWDIDGKKRLGIKIDHETFKNSIARKHLNGVFLVSGPVDGTNIVYIQAHGAIRSGRLDGPWIFWDKDGLLSSKKYYNKGIPSGQYTTYHPAGYKLTDGTVAGIDDYGNLIKDGKWIFWDENGTIKEEVHFTQGKREGLTTYFSKSGNESAKIVYK</sequence>
<dbReference type="Gene3D" id="2.20.110.10">
    <property type="entry name" value="Histone H3 K4-specific methyltransferase SET7/9 N-terminal domain"/>
    <property type="match status" value="3"/>
</dbReference>
<proteinExistence type="predicted"/>
<gene>
    <name evidence="1" type="ORF">METZ01_LOCUS162616</name>
</gene>
<feature type="non-terminal residue" evidence="1">
    <location>
        <position position="316"/>
    </location>
</feature>
<protein>
    <submittedName>
        <fullName evidence="1">Uncharacterized protein</fullName>
    </submittedName>
</protein>
<organism evidence="1">
    <name type="scientific">marine metagenome</name>
    <dbReference type="NCBI Taxonomy" id="408172"/>
    <lineage>
        <taxon>unclassified sequences</taxon>
        <taxon>metagenomes</taxon>
        <taxon>ecological metagenomes</taxon>
    </lineage>
</organism>
<name>A0A382B8Z0_9ZZZZ</name>
<dbReference type="SUPFAM" id="SSF82185">
    <property type="entry name" value="Histone H3 K4-specific methyltransferase SET7/9 N-terminal domain"/>
    <property type="match status" value="1"/>
</dbReference>
<dbReference type="EMBL" id="UINC01028565">
    <property type="protein sequence ID" value="SVB09762.1"/>
    <property type="molecule type" value="Genomic_DNA"/>
</dbReference>